<feature type="domain" description="DUF3857" evidence="3">
    <location>
        <begin position="66"/>
        <end position="207"/>
    </location>
</feature>
<comment type="caution">
    <text evidence="4">The sequence shown here is derived from an EMBL/GenBank/DDBJ whole genome shotgun (WGS) entry which is preliminary data.</text>
</comment>
<evidence type="ECO:0008006" key="6">
    <source>
        <dbReference type="Google" id="ProtNLM"/>
    </source>
</evidence>
<protein>
    <recommendedName>
        <fullName evidence="6">DUF3857 domain-containing protein</fullName>
    </recommendedName>
</protein>
<dbReference type="Gene3D" id="2.60.120.1130">
    <property type="match status" value="1"/>
</dbReference>
<feature type="chain" id="PRO_5015167133" description="DUF3857 domain-containing protein" evidence="1">
    <location>
        <begin position="19"/>
        <end position="652"/>
    </location>
</feature>
<organism evidence="4 5">
    <name type="scientific">Polaribacter butkevichii</name>
    <dbReference type="NCBI Taxonomy" id="218490"/>
    <lineage>
        <taxon>Bacteria</taxon>
        <taxon>Pseudomonadati</taxon>
        <taxon>Bacteroidota</taxon>
        <taxon>Flavobacteriia</taxon>
        <taxon>Flavobacteriales</taxon>
        <taxon>Flavobacteriaceae</taxon>
    </lineage>
</organism>
<evidence type="ECO:0000256" key="1">
    <source>
        <dbReference type="SAM" id="SignalP"/>
    </source>
</evidence>
<feature type="signal peptide" evidence="1">
    <location>
        <begin position="1"/>
        <end position="18"/>
    </location>
</feature>
<reference evidence="4 5" key="1">
    <citation type="submission" date="2016-12" db="EMBL/GenBank/DDBJ databases">
        <title>Trade-off between light-utilization and light-protection in marine flavobacteria.</title>
        <authorList>
            <person name="Kumagai Y."/>
            <person name="Yoshizawa S."/>
            <person name="Kogure K."/>
            <person name="Iwasaki W."/>
        </authorList>
    </citation>
    <scope>NUCLEOTIDE SEQUENCE [LARGE SCALE GENOMIC DNA]</scope>
    <source>
        <strain evidence="4 5">KCTC 12100</strain>
    </source>
</reference>
<dbReference type="RefSeq" id="WP_105047422.1">
    <property type="nucleotide sequence ID" value="NZ_CP150661.1"/>
</dbReference>
<dbReference type="AlphaFoldDB" id="A0A2P6CA75"/>
<proteinExistence type="predicted"/>
<dbReference type="InterPro" id="IPR002931">
    <property type="entry name" value="Transglutaminase-like"/>
</dbReference>
<dbReference type="OrthoDB" id="98874at2"/>
<gene>
    <name evidence="4" type="ORF">BTO14_00160</name>
</gene>
<dbReference type="Gene3D" id="2.60.40.3140">
    <property type="match status" value="1"/>
</dbReference>
<evidence type="ECO:0000259" key="2">
    <source>
        <dbReference type="Pfam" id="PF01841"/>
    </source>
</evidence>
<dbReference type="EMBL" id="MSCK01000001">
    <property type="protein sequence ID" value="PQJ71758.1"/>
    <property type="molecule type" value="Genomic_DNA"/>
</dbReference>
<feature type="domain" description="Transglutaminase-like" evidence="2">
    <location>
        <begin position="303"/>
        <end position="385"/>
    </location>
</feature>
<evidence type="ECO:0000259" key="3">
    <source>
        <dbReference type="Pfam" id="PF12969"/>
    </source>
</evidence>
<keyword evidence="1" id="KW-0732">Signal</keyword>
<dbReference type="Gene3D" id="3.10.620.30">
    <property type="match status" value="1"/>
</dbReference>
<evidence type="ECO:0000313" key="5">
    <source>
        <dbReference type="Proteomes" id="UP000247345"/>
    </source>
</evidence>
<dbReference type="Proteomes" id="UP000247345">
    <property type="component" value="Unassembled WGS sequence"/>
</dbReference>
<sequence>MKKITIALLLLSQLSLFAQDYKFGKVSKEELEEKYYPLDSTADAAYLYRERRTYYNFIKNEGFQLVTKIHERIKIYTKEGFDMATKPVAYYDPENGDEESVNSIKGYTYSLVKGKVVKEKLSKNNIFKEKKNKSYSIKKITMPNIKVGTVIEIKYELISPFINFIDDLQFQYGIPVKKLNYQIEIPEYFTFNKRSKGYYSVQMKKSAKNGIVGSTNFRIDVFSFEGNKIPALRDDEPFISSIHNYRGGLEFELTQTNFLSIQGELKNYSNTWETVSKQIFKSSRFGTELNKSNYYKEDLEKILEVSKTRTEKIASIFQFVKKQVKWNGVYGKYTDKGVRKAYKERVGNVADINLILTSMLRSAGLDANPVLVSTRNNGVPMFPTLDGFNYVISMVEFKDGTYLLLDATELFSLPNILPTRVLNWNGRKVTKEGNSSWIKLTPSKFASEENLIMVKVTQDLIVEGFVRTKYDNLNALNFRNNYNHIKEENLITKFEENNKVEIINFKITNKYEIGKPVNSTLKFSSEDLIEEISNKLYIEPLLFLTEHENPFKLEERKFPIDFASPWKDKNTVSIQIPEGYKVEKLPESFAISLPDNLGVFKYQVTQMGKKISTIAILQFNSAIIGAENYKVLKDFYGQMVKKQSEKIVLIKL</sequence>
<dbReference type="Pfam" id="PF12969">
    <property type="entry name" value="DUF3857"/>
    <property type="match status" value="1"/>
</dbReference>
<dbReference type="InterPro" id="IPR024618">
    <property type="entry name" value="DUF3857"/>
</dbReference>
<evidence type="ECO:0000313" key="4">
    <source>
        <dbReference type="EMBL" id="PQJ71758.1"/>
    </source>
</evidence>
<accession>A0A2P6CA75</accession>
<dbReference type="Pfam" id="PF01841">
    <property type="entry name" value="Transglut_core"/>
    <property type="match status" value="1"/>
</dbReference>
<name>A0A2P6CA75_9FLAO</name>
<keyword evidence="5" id="KW-1185">Reference proteome</keyword>